<dbReference type="EMBL" id="JACHJU010000004">
    <property type="protein sequence ID" value="MBB4942852.1"/>
    <property type="molecule type" value="Genomic_DNA"/>
</dbReference>
<gene>
    <name evidence="2" type="ORF">FHR32_007252</name>
</gene>
<dbReference type="InterPro" id="IPR002611">
    <property type="entry name" value="IstB_ATP-bd"/>
</dbReference>
<dbReference type="Gene3D" id="3.40.50.300">
    <property type="entry name" value="P-loop containing nucleotide triphosphate hydrolases"/>
    <property type="match status" value="1"/>
</dbReference>
<evidence type="ECO:0000313" key="3">
    <source>
        <dbReference type="Proteomes" id="UP000534286"/>
    </source>
</evidence>
<evidence type="ECO:0000259" key="1">
    <source>
        <dbReference type="Pfam" id="PF01695"/>
    </source>
</evidence>
<dbReference type="Pfam" id="PF01695">
    <property type="entry name" value="IstB_IS21"/>
    <property type="match status" value="1"/>
</dbReference>
<feature type="domain" description="IstB-like ATP-binding" evidence="1">
    <location>
        <begin position="5"/>
        <end position="122"/>
    </location>
</feature>
<dbReference type="SUPFAM" id="SSF52540">
    <property type="entry name" value="P-loop containing nucleoside triphosphate hydrolases"/>
    <property type="match status" value="1"/>
</dbReference>
<evidence type="ECO:0000313" key="2">
    <source>
        <dbReference type="EMBL" id="MBB4942852.1"/>
    </source>
</evidence>
<dbReference type="Proteomes" id="UP000534286">
    <property type="component" value="Unassembled WGS sequence"/>
</dbReference>
<organism evidence="2 3">
    <name type="scientific">Streptosporangium album</name>
    <dbReference type="NCBI Taxonomy" id="47479"/>
    <lineage>
        <taxon>Bacteria</taxon>
        <taxon>Bacillati</taxon>
        <taxon>Actinomycetota</taxon>
        <taxon>Actinomycetes</taxon>
        <taxon>Streptosporangiales</taxon>
        <taxon>Streptosporangiaceae</taxon>
        <taxon>Streptosporangium</taxon>
    </lineage>
</organism>
<accession>A0A7W7WCP6</accession>
<keyword evidence="3" id="KW-1185">Reference proteome</keyword>
<dbReference type="GO" id="GO:0005524">
    <property type="term" value="F:ATP binding"/>
    <property type="evidence" value="ECO:0007669"/>
    <property type="project" value="InterPro"/>
</dbReference>
<dbReference type="InterPro" id="IPR027417">
    <property type="entry name" value="P-loop_NTPase"/>
</dbReference>
<protein>
    <submittedName>
        <fullName evidence="2">DNA replication protein DnaC</fullName>
    </submittedName>
</protein>
<sequence>MDSFEAGHEAYFTTCEDLVRRLKKAIAEHRFQTGLRFFAQPRLLVIDGFGYRKLDEDGRSLLFEVINAHYLKGSIITTGHVGINGWAERLGDPMLAAALIDRLLHRGIIVGVDGPSYRMRSHQARADALRKAAGTPTASRAAGS</sequence>
<proteinExistence type="predicted"/>
<comment type="caution">
    <text evidence="2">The sequence shown here is derived from an EMBL/GenBank/DDBJ whole genome shotgun (WGS) entry which is preliminary data.</text>
</comment>
<name>A0A7W7WCP6_9ACTN</name>
<dbReference type="RefSeq" id="WP_184758806.1">
    <property type="nucleotide sequence ID" value="NZ_BAABEK010000073.1"/>
</dbReference>
<dbReference type="AlphaFoldDB" id="A0A7W7WCP6"/>
<reference evidence="2 3" key="1">
    <citation type="submission" date="2020-08" db="EMBL/GenBank/DDBJ databases">
        <title>Sequencing the genomes of 1000 actinobacteria strains.</title>
        <authorList>
            <person name="Klenk H.-P."/>
        </authorList>
    </citation>
    <scope>NUCLEOTIDE SEQUENCE [LARGE SCALE GENOMIC DNA]</scope>
    <source>
        <strain evidence="2 3">DSM 43023</strain>
    </source>
</reference>